<evidence type="ECO:0000313" key="2">
    <source>
        <dbReference type="Proteomes" id="UP000032900"/>
    </source>
</evidence>
<dbReference type="STRING" id="1236989.JCM15548_13646"/>
<protein>
    <submittedName>
        <fullName evidence="1">Uncharacterized protein</fullName>
    </submittedName>
</protein>
<dbReference type="EMBL" id="BAZW01000043">
    <property type="protein sequence ID" value="GAO31297.1"/>
    <property type="molecule type" value="Genomic_DNA"/>
</dbReference>
<dbReference type="RefSeq" id="WP_062127273.1">
    <property type="nucleotide sequence ID" value="NZ_BAZW01000043.1"/>
</dbReference>
<name>A0A0E9M0E4_9BACT</name>
<proteinExistence type="predicted"/>
<dbReference type="OrthoDB" id="9814220at2"/>
<comment type="caution">
    <text evidence="1">The sequence shown here is derived from an EMBL/GenBank/DDBJ whole genome shotgun (WGS) entry which is preliminary data.</text>
</comment>
<evidence type="ECO:0000313" key="1">
    <source>
        <dbReference type="EMBL" id="GAO31297.1"/>
    </source>
</evidence>
<dbReference type="SUPFAM" id="SSF48452">
    <property type="entry name" value="TPR-like"/>
    <property type="match status" value="1"/>
</dbReference>
<dbReference type="Proteomes" id="UP000032900">
    <property type="component" value="Unassembled WGS sequence"/>
</dbReference>
<gene>
    <name evidence="1" type="ORF">JCM15548_13646</name>
</gene>
<keyword evidence="2" id="KW-1185">Reference proteome</keyword>
<accession>A0A0E9M0E4</accession>
<organism evidence="1 2">
    <name type="scientific">Geofilum rubicundum JCM 15548</name>
    <dbReference type="NCBI Taxonomy" id="1236989"/>
    <lineage>
        <taxon>Bacteria</taxon>
        <taxon>Pseudomonadati</taxon>
        <taxon>Bacteroidota</taxon>
        <taxon>Bacteroidia</taxon>
        <taxon>Marinilabiliales</taxon>
        <taxon>Marinilabiliaceae</taxon>
        <taxon>Geofilum</taxon>
    </lineage>
</organism>
<dbReference type="InterPro" id="IPR011990">
    <property type="entry name" value="TPR-like_helical_dom_sf"/>
</dbReference>
<dbReference type="AlphaFoldDB" id="A0A0E9M0E4"/>
<reference evidence="1 2" key="1">
    <citation type="journal article" date="2015" name="Microbes Environ.">
        <title>Distribution and evolution of nitrogen fixation genes in the phylum bacteroidetes.</title>
        <authorList>
            <person name="Inoue J."/>
            <person name="Oshima K."/>
            <person name="Suda W."/>
            <person name="Sakamoto M."/>
            <person name="Iino T."/>
            <person name="Noda S."/>
            <person name="Hongoh Y."/>
            <person name="Hattori M."/>
            <person name="Ohkuma M."/>
        </authorList>
    </citation>
    <scope>NUCLEOTIDE SEQUENCE [LARGE SCALE GENOMIC DNA]</scope>
    <source>
        <strain evidence="1">JCM 15548</strain>
    </source>
</reference>
<dbReference type="Gene3D" id="1.25.40.10">
    <property type="entry name" value="Tetratricopeptide repeat domain"/>
    <property type="match status" value="1"/>
</dbReference>
<sequence length="80" mass="9383">MNNYAYYLSEMEIQLDKAEEMISNVIQLEPSNATYLDTYAWVLFKRGKYMEALFIIEQAMENGGIPWVLFLNITAIYCIK</sequence>